<comment type="caution">
    <text evidence="1">The sequence shown here is derived from an EMBL/GenBank/DDBJ whole genome shotgun (WGS) entry which is preliminary data.</text>
</comment>
<dbReference type="RefSeq" id="WP_099261328.1">
    <property type="nucleotide sequence ID" value="NZ_NIZW01000010.1"/>
</dbReference>
<organism evidence="1 2">
    <name type="scientific">Rhodopirellula bahusiensis</name>
    <dbReference type="NCBI Taxonomy" id="2014065"/>
    <lineage>
        <taxon>Bacteria</taxon>
        <taxon>Pseudomonadati</taxon>
        <taxon>Planctomycetota</taxon>
        <taxon>Planctomycetia</taxon>
        <taxon>Pirellulales</taxon>
        <taxon>Pirellulaceae</taxon>
        <taxon>Rhodopirellula</taxon>
    </lineage>
</organism>
<gene>
    <name evidence="1" type="ORF">CEE69_14280</name>
</gene>
<name>A0A2G1W7G2_9BACT</name>
<dbReference type="EMBL" id="NIZW01000010">
    <property type="protein sequence ID" value="PHQ34579.1"/>
    <property type="molecule type" value="Genomic_DNA"/>
</dbReference>
<sequence>MGSQSLSSEDEQRARELYEEFWALHPEIKNPSDINHPAKANFLIQKGFESIRLMQRARKQAYDFTRPHEADPDA</sequence>
<dbReference type="AlphaFoldDB" id="A0A2G1W7G2"/>
<dbReference type="GeneID" id="90609262"/>
<accession>A0A2G1W7G2</accession>
<evidence type="ECO:0000313" key="1">
    <source>
        <dbReference type="EMBL" id="PHQ34579.1"/>
    </source>
</evidence>
<protein>
    <submittedName>
        <fullName evidence="1">Uncharacterized protein</fullName>
    </submittedName>
</protein>
<keyword evidence="2" id="KW-1185">Reference proteome</keyword>
<evidence type="ECO:0000313" key="2">
    <source>
        <dbReference type="Proteomes" id="UP000225740"/>
    </source>
</evidence>
<dbReference type="Proteomes" id="UP000225740">
    <property type="component" value="Unassembled WGS sequence"/>
</dbReference>
<reference evidence="1 2" key="1">
    <citation type="submission" date="2017-06" db="EMBL/GenBank/DDBJ databases">
        <title>Description of Rhodopirellula bahusiensis sp. nov.</title>
        <authorList>
            <person name="Kizina J."/>
            <person name="Harder J."/>
        </authorList>
    </citation>
    <scope>NUCLEOTIDE SEQUENCE [LARGE SCALE GENOMIC DNA]</scope>
    <source>
        <strain evidence="1 2">SWK21</strain>
    </source>
</reference>
<proteinExistence type="predicted"/>